<keyword evidence="1" id="KW-0732">Signal</keyword>
<evidence type="ECO:0000313" key="2">
    <source>
        <dbReference type="EMBL" id="MBD8504029.1"/>
    </source>
</evidence>
<proteinExistence type="predicted"/>
<comment type="caution">
    <text evidence="2">The sequence shown here is derived from an EMBL/GenBank/DDBJ whole genome shotgun (WGS) entry which is preliminary data.</text>
</comment>
<dbReference type="RefSeq" id="WP_187718810.1">
    <property type="nucleotide sequence ID" value="NZ_JACTAH010000002.1"/>
</dbReference>
<feature type="chain" id="PRO_5046736688" evidence="1">
    <location>
        <begin position="23"/>
        <end position="266"/>
    </location>
</feature>
<name>A0ABR9BCG0_9RHOO</name>
<dbReference type="InterPro" id="IPR019613">
    <property type="entry name" value="DUF4198"/>
</dbReference>
<sequence length="266" mass="28725">MIKHRIALAALTATLAAPLAQAHETWLVPSSTVLSSNGYVTVDAAVSNQVFHFNYRPLSVGQSLSILAADGSAVQAENLVQGQLRSVFDVKLDAPGTYRIAVANAAVMASWKENGQPKRMRGTQAEIAEKVPAGATDLVLRENATRIETFVTVGSPTELKPVGEGLEMVPVTHPNDLYAGEEVSFAFHANGQVAGQLKVAIVEGGTRYRDQLDKVELLPDEQGRIRHTFARPGLYYLNAVMTGKSPSNPDMERRMAYTATLEVLPQ</sequence>
<dbReference type="EMBL" id="JACYTO010000002">
    <property type="protein sequence ID" value="MBD8504029.1"/>
    <property type="molecule type" value="Genomic_DNA"/>
</dbReference>
<reference evidence="3" key="1">
    <citation type="submission" date="2023-07" db="EMBL/GenBank/DDBJ databases">
        <title>Thauera sp. CAU 1555 isolated from sand of Yaerae Beach.</title>
        <authorList>
            <person name="Kim W."/>
        </authorList>
    </citation>
    <scope>NUCLEOTIDE SEQUENCE [LARGE SCALE GENOMIC DNA]</scope>
    <source>
        <strain evidence="3">CAU 1555</strain>
    </source>
</reference>
<accession>A0ABR9BCG0</accession>
<organism evidence="2 3">
    <name type="scientific">Thauera sedimentorum</name>
    <dbReference type="NCBI Taxonomy" id="2767595"/>
    <lineage>
        <taxon>Bacteria</taxon>
        <taxon>Pseudomonadati</taxon>
        <taxon>Pseudomonadota</taxon>
        <taxon>Betaproteobacteria</taxon>
        <taxon>Rhodocyclales</taxon>
        <taxon>Zoogloeaceae</taxon>
        <taxon>Thauera</taxon>
    </lineage>
</organism>
<dbReference type="Proteomes" id="UP000603602">
    <property type="component" value="Unassembled WGS sequence"/>
</dbReference>
<evidence type="ECO:0000313" key="3">
    <source>
        <dbReference type="Proteomes" id="UP000603602"/>
    </source>
</evidence>
<feature type="signal peptide" evidence="1">
    <location>
        <begin position="1"/>
        <end position="22"/>
    </location>
</feature>
<evidence type="ECO:0000256" key="1">
    <source>
        <dbReference type="SAM" id="SignalP"/>
    </source>
</evidence>
<gene>
    <name evidence="2" type="ORF">IFO67_14125</name>
</gene>
<protein>
    <submittedName>
        <fullName evidence="2">DUF4198 domain-containing protein</fullName>
    </submittedName>
</protein>
<dbReference type="Pfam" id="PF10670">
    <property type="entry name" value="DUF4198"/>
    <property type="match status" value="1"/>
</dbReference>
<keyword evidence="3" id="KW-1185">Reference proteome</keyword>